<keyword evidence="1" id="KW-0004">4Fe-4S</keyword>
<evidence type="ECO:0000313" key="4">
    <source>
        <dbReference type="EMBL" id="MDQ0150519.1"/>
    </source>
</evidence>
<gene>
    <name evidence="4" type="ORF">J2S18_002467</name>
</gene>
<dbReference type="Pfam" id="PF08331">
    <property type="entry name" value="QueG_DUF1730"/>
    <property type="match status" value="1"/>
</dbReference>
<reference evidence="4 5" key="1">
    <citation type="submission" date="2023-07" db="EMBL/GenBank/DDBJ databases">
        <title>Genomic Encyclopedia of Type Strains, Phase IV (KMG-IV): sequencing the most valuable type-strain genomes for metagenomic binning, comparative biology and taxonomic classification.</title>
        <authorList>
            <person name="Goeker M."/>
        </authorList>
    </citation>
    <scope>NUCLEOTIDE SEQUENCE [LARGE SCALE GENOMIC DNA]</scope>
    <source>
        <strain evidence="4 5">DSM 20694</strain>
    </source>
</reference>
<dbReference type="InterPro" id="IPR004453">
    <property type="entry name" value="QueG"/>
</dbReference>
<evidence type="ECO:0000256" key="1">
    <source>
        <dbReference type="ARBA" id="ARBA00022485"/>
    </source>
</evidence>
<dbReference type="PANTHER" id="PTHR30002:SF4">
    <property type="entry name" value="EPOXYQUEUOSINE REDUCTASE"/>
    <property type="match status" value="1"/>
</dbReference>
<dbReference type="PANTHER" id="PTHR30002">
    <property type="entry name" value="EPOXYQUEUOSINE REDUCTASE"/>
    <property type="match status" value="1"/>
</dbReference>
<evidence type="ECO:0000313" key="5">
    <source>
        <dbReference type="Proteomes" id="UP001228504"/>
    </source>
</evidence>
<proteinExistence type="predicted"/>
<name>A0ABT9UWA4_9FIRM</name>
<keyword evidence="1" id="KW-0411">Iron-sulfur</keyword>
<sequence length="330" mass="38658">MSKGMEKRRKILEFCKTLNLDLIGFIKCRDFEELREFYNNRKKLSLENEFEEKDIDKRIKPNIYMEEGKTIISIAFPYATSESFCDNGFSVYTKGLDYHRVVHSYLEKICEFIKELGGESVALVDSNSLPERYIGALSGIGFIGKNNMLITKEYGSYVFLGEIITDLEIYEEDKTNFNNINKYYECKECNICFKECQTKSINSFRKNPNICLSYLTQKKDLSDKEINLLNGRIFGCDSCQMKCPYNENAKVTKLKEFKIEEFMKFDNEDFIINLKNADFKNTYKITSCGWRGKNTLIRNAIIRKVKYKKEDIGDIKSESPYINSYIDRLL</sequence>
<evidence type="ECO:0000256" key="2">
    <source>
        <dbReference type="ARBA" id="ARBA00023002"/>
    </source>
</evidence>
<evidence type="ECO:0000259" key="3">
    <source>
        <dbReference type="Pfam" id="PF08331"/>
    </source>
</evidence>
<organism evidence="4 5">
    <name type="scientific">Eubacterium multiforme</name>
    <dbReference type="NCBI Taxonomy" id="83339"/>
    <lineage>
        <taxon>Bacteria</taxon>
        <taxon>Bacillati</taxon>
        <taxon>Bacillota</taxon>
        <taxon>Clostridia</taxon>
        <taxon>Eubacteriales</taxon>
        <taxon>Eubacteriaceae</taxon>
        <taxon>Eubacterium</taxon>
    </lineage>
</organism>
<feature type="domain" description="DUF1730" evidence="3">
    <location>
        <begin position="58"/>
        <end position="126"/>
    </location>
</feature>
<dbReference type="EMBL" id="JAUSUF010000010">
    <property type="protein sequence ID" value="MDQ0150519.1"/>
    <property type="molecule type" value="Genomic_DNA"/>
</dbReference>
<dbReference type="InterPro" id="IPR013542">
    <property type="entry name" value="QueG_DUF1730"/>
</dbReference>
<protein>
    <submittedName>
        <fullName evidence="4">Epoxyqueuosine reductase</fullName>
    </submittedName>
</protein>
<keyword evidence="1" id="KW-0408">Iron</keyword>
<keyword evidence="1" id="KW-0479">Metal-binding</keyword>
<accession>A0ABT9UWA4</accession>
<dbReference type="NCBIfam" id="TIGR00276">
    <property type="entry name" value="tRNA epoxyqueuosine(34) reductase QueG"/>
    <property type="match status" value="1"/>
</dbReference>
<dbReference type="Pfam" id="PF13484">
    <property type="entry name" value="Fer4_16"/>
    <property type="match status" value="1"/>
</dbReference>
<dbReference type="Proteomes" id="UP001228504">
    <property type="component" value="Unassembled WGS sequence"/>
</dbReference>
<comment type="caution">
    <text evidence="4">The sequence shown here is derived from an EMBL/GenBank/DDBJ whole genome shotgun (WGS) entry which is preliminary data.</text>
</comment>
<keyword evidence="5" id="KW-1185">Reference proteome</keyword>
<keyword evidence="2" id="KW-0560">Oxidoreductase</keyword>
<dbReference type="SUPFAM" id="SSF46548">
    <property type="entry name" value="alpha-helical ferredoxin"/>
    <property type="match status" value="1"/>
</dbReference>